<feature type="domain" description="ABC1 atypical kinase-like" evidence="3">
    <location>
        <begin position="84"/>
        <end position="325"/>
    </location>
</feature>
<dbReference type="PANTHER" id="PTHR10566">
    <property type="entry name" value="CHAPERONE-ACTIVITY OF BC1 COMPLEX CABC1 -RELATED"/>
    <property type="match status" value="1"/>
</dbReference>
<dbReference type="InterPro" id="IPR011009">
    <property type="entry name" value="Kinase-like_dom_sf"/>
</dbReference>
<dbReference type="CDD" id="cd05121">
    <property type="entry name" value="ABC1_ADCK3-like"/>
    <property type="match status" value="1"/>
</dbReference>
<feature type="transmembrane region" description="Helical" evidence="2">
    <location>
        <begin position="482"/>
        <end position="503"/>
    </location>
</feature>
<dbReference type="EMBL" id="BLXX01000001">
    <property type="protein sequence ID" value="GFO58174.1"/>
    <property type="molecule type" value="Genomic_DNA"/>
</dbReference>
<dbReference type="Proteomes" id="UP000556026">
    <property type="component" value="Unassembled WGS sequence"/>
</dbReference>
<dbReference type="PANTHER" id="PTHR10566:SF113">
    <property type="entry name" value="PROTEIN ACTIVITY OF BC1 COMPLEX KINASE 7, CHLOROPLASTIC"/>
    <property type="match status" value="1"/>
</dbReference>
<evidence type="ECO:0000313" key="5">
    <source>
        <dbReference type="Proteomes" id="UP000556026"/>
    </source>
</evidence>
<keyword evidence="2" id="KW-0812">Transmembrane</keyword>
<dbReference type="InterPro" id="IPR050154">
    <property type="entry name" value="UbiB_kinase"/>
</dbReference>
<organism evidence="4 5">
    <name type="scientific">Geomonas silvestris</name>
    <dbReference type="NCBI Taxonomy" id="2740184"/>
    <lineage>
        <taxon>Bacteria</taxon>
        <taxon>Pseudomonadati</taxon>
        <taxon>Thermodesulfobacteriota</taxon>
        <taxon>Desulfuromonadia</taxon>
        <taxon>Geobacterales</taxon>
        <taxon>Geobacteraceae</taxon>
        <taxon>Geomonas</taxon>
    </lineage>
</organism>
<reference evidence="5" key="1">
    <citation type="submission" date="2020-06" db="EMBL/GenBank/DDBJ databases">
        <title>Draft genomic sequence of Geomonas sp. Red330.</title>
        <authorList>
            <person name="Itoh H."/>
            <person name="Zhenxing X."/>
            <person name="Ushijima N."/>
            <person name="Masuda Y."/>
            <person name="Shiratori Y."/>
            <person name="Senoo K."/>
        </authorList>
    </citation>
    <scope>NUCLEOTIDE SEQUENCE [LARGE SCALE GENOMIC DNA]</scope>
    <source>
        <strain evidence="5">Red330</strain>
    </source>
</reference>
<accession>A0A6V8ME73</accession>
<dbReference type="InterPro" id="IPR004147">
    <property type="entry name" value="ABC1_dom"/>
</dbReference>
<comment type="caution">
    <text evidence="4">The sequence shown here is derived from an EMBL/GenBank/DDBJ whole genome shotgun (WGS) entry which is preliminary data.</text>
</comment>
<evidence type="ECO:0000259" key="3">
    <source>
        <dbReference type="Pfam" id="PF03109"/>
    </source>
</evidence>
<evidence type="ECO:0000256" key="2">
    <source>
        <dbReference type="SAM" id="Phobius"/>
    </source>
</evidence>
<dbReference type="Pfam" id="PF03109">
    <property type="entry name" value="ABC1"/>
    <property type="match status" value="1"/>
</dbReference>
<keyword evidence="5" id="KW-1185">Reference proteome</keyword>
<keyword evidence="2" id="KW-1133">Transmembrane helix</keyword>
<comment type="similarity">
    <text evidence="1">Belongs to the protein kinase superfamily. ADCK protein kinase family.</text>
</comment>
<evidence type="ECO:0000313" key="4">
    <source>
        <dbReference type="EMBL" id="GFO58174.1"/>
    </source>
</evidence>
<dbReference type="SUPFAM" id="SSF56112">
    <property type="entry name" value="Protein kinase-like (PK-like)"/>
    <property type="match status" value="1"/>
</dbReference>
<dbReference type="AlphaFoldDB" id="A0A6V8ME73"/>
<feature type="transmembrane region" description="Helical" evidence="2">
    <location>
        <begin position="515"/>
        <end position="536"/>
    </location>
</feature>
<gene>
    <name evidence="4" type="ORF">GMST_04990</name>
</gene>
<proteinExistence type="inferred from homology"/>
<keyword evidence="2" id="KW-0472">Membrane</keyword>
<protein>
    <submittedName>
        <fullName evidence="4">ABC transporter</fullName>
    </submittedName>
</protein>
<sequence length="543" mass="60684">MRMPAMIQLEKSRLLHAAPRLMQILRVLIKHKFLRALRGKNHWPPPNEVRETFEELGLTFLKLGQVLAMRRDLLSDAYIDELEQLHDQLPAMGIDTVRMTIETELGIALTEVFASFSETPLAAATIAQVHEATLLDGRHVAVKIQRPGLEKIISTDIAALTYLVKVGETLFPHLRALDLPVLIREFANSLNSETDFSREADSIRLVRTAVAEIPNLWIPDVVAGCSGKTMLTLDFCDCERIDFYVKRHPETTSRLINTLVRVMLQTIFENGLFHADPHPGNVRVHIDGKLSILDFGMIGELDEQMRESLTDLLAAVVKGDARQATDAYLGLAMASESVNRAALTLDIKAVLYEIHRSTLSDVSIGDAFALLLRAGCRHRVHNPADFFHLTRAFVIMESMIRQLDPNFDYIGAFHEQISRLTAQRFSLDEVKEKTGRVVLDLERLMIDAPGDTRRILRRLAEGNLGRVHAPVMENLGGRATRYLGRLPVVLNTSAILVTGGLMITAPRDVGMWHHYTGEVMVTAGIISTIIISLKALSRNRGRG</sequence>
<name>A0A6V8ME73_9BACT</name>
<evidence type="ECO:0000256" key="1">
    <source>
        <dbReference type="ARBA" id="ARBA00009670"/>
    </source>
</evidence>